<evidence type="ECO:0000313" key="1">
    <source>
        <dbReference type="EMBL" id="KLT45205.1"/>
    </source>
</evidence>
<evidence type="ECO:0000313" key="2">
    <source>
        <dbReference type="Proteomes" id="UP000053611"/>
    </source>
</evidence>
<dbReference type="GO" id="GO:0006620">
    <property type="term" value="P:post-translational protein targeting to endoplasmic reticulum membrane"/>
    <property type="evidence" value="ECO:0007669"/>
    <property type="project" value="TreeGrafter"/>
</dbReference>
<dbReference type="SUPFAM" id="SSF143744">
    <property type="entry name" value="GlcG-like"/>
    <property type="match status" value="1"/>
</dbReference>
<dbReference type="InterPro" id="IPR005624">
    <property type="entry name" value="PduO/GlcC-like"/>
</dbReference>
<dbReference type="GeneID" id="28980798"/>
<dbReference type="InterPro" id="IPR010371">
    <property type="entry name" value="YBR137W-like"/>
</dbReference>
<dbReference type="EMBL" id="KQ087182">
    <property type="protein sequence ID" value="KLT45205.1"/>
    <property type="molecule type" value="Genomic_DNA"/>
</dbReference>
<sequence>MAAASAEIASLVAKQEAQLRFVKFDADVAWRVGTSVRDTFLAARETGVHPSNAGIVVHIETFTGHTLFSCAVGSAPAVGPDNWLWVRGKLNVVKRFNVSSLRKGREIAAKGQTPEEKGLHFPEYACHGGAFPIWIAGCDAAPVGAIVVSGLPQLDDHQLIVDSLAQAQDLFTSA</sequence>
<gene>
    <name evidence="1" type="ORF">CC85DRAFT_240963</name>
</gene>
<name>A0A0J0XVT5_9TREE</name>
<dbReference type="OrthoDB" id="2209940at2759"/>
<proteinExistence type="predicted"/>
<dbReference type="GO" id="GO:0072380">
    <property type="term" value="C:TRC complex"/>
    <property type="evidence" value="ECO:0007669"/>
    <property type="project" value="TreeGrafter"/>
</dbReference>
<dbReference type="Gene3D" id="3.30.450.150">
    <property type="entry name" value="Haem-degrading domain"/>
    <property type="match status" value="1"/>
</dbReference>
<protein>
    <recommendedName>
        <fullName evidence="3">DUF336-domain-containing protein</fullName>
    </recommendedName>
</protein>
<accession>A0A0J0XVT5</accession>
<dbReference type="InterPro" id="IPR038084">
    <property type="entry name" value="PduO/GlcC-like_sf"/>
</dbReference>
<dbReference type="AlphaFoldDB" id="A0A0J0XVT5"/>
<organism evidence="1 2">
    <name type="scientific">Cutaneotrichosporon oleaginosum</name>
    <dbReference type="NCBI Taxonomy" id="879819"/>
    <lineage>
        <taxon>Eukaryota</taxon>
        <taxon>Fungi</taxon>
        <taxon>Dikarya</taxon>
        <taxon>Basidiomycota</taxon>
        <taxon>Agaricomycotina</taxon>
        <taxon>Tremellomycetes</taxon>
        <taxon>Trichosporonales</taxon>
        <taxon>Trichosporonaceae</taxon>
        <taxon>Cutaneotrichosporon</taxon>
    </lineage>
</organism>
<evidence type="ECO:0008006" key="3">
    <source>
        <dbReference type="Google" id="ProtNLM"/>
    </source>
</evidence>
<dbReference type="PANTHER" id="PTHR28255">
    <property type="match status" value="1"/>
</dbReference>
<keyword evidence="2" id="KW-1185">Reference proteome</keyword>
<dbReference type="PANTHER" id="PTHR28255:SF1">
    <property type="entry name" value="UPF0303 PROTEIN YBR137W"/>
    <property type="match status" value="1"/>
</dbReference>
<reference evidence="1 2" key="1">
    <citation type="submission" date="2015-03" db="EMBL/GenBank/DDBJ databases">
        <title>Genomics and transcriptomics of the oil-accumulating basidiomycete yeast T. oleaginosus allow insights into substrate utilization and the diverse evolutionary trajectories of mating systems in fungi.</title>
        <authorList>
            <consortium name="DOE Joint Genome Institute"/>
            <person name="Kourist R."/>
            <person name="Kracht O."/>
            <person name="Bracharz F."/>
            <person name="Lipzen A."/>
            <person name="Nolan M."/>
            <person name="Ohm R."/>
            <person name="Grigoriev I."/>
            <person name="Sun S."/>
            <person name="Heitman J."/>
            <person name="Bruck T."/>
            <person name="Nowrousian M."/>
        </authorList>
    </citation>
    <scope>NUCLEOTIDE SEQUENCE [LARGE SCALE GENOMIC DNA]</scope>
    <source>
        <strain evidence="1 2">IBC0246</strain>
    </source>
</reference>
<dbReference type="Proteomes" id="UP000053611">
    <property type="component" value="Unassembled WGS sequence"/>
</dbReference>
<dbReference type="RefSeq" id="XP_018281696.1">
    <property type="nucleotide sequence ID" value="XM_018420195.1"/>
</dbReference>
<dbReference type="Pfam" id="PF03928">
    <property type="entry name" value="HbpS-like"/>
    <property type="match status" value="1"/>
</dbReference>